<evidence type="ECO:0000259" key="5">
    <source>
        <dbReference type="Pfam" id="PF02875"/>
    </source>
</evidence>
<keyword evidence="2" id="KW-0547">Nucleotide-binding</keyword>
<proteinExistence type="predicted"/>
<feature type="transmembrane region" description="Helical" evidence="4">
    <location>
        <begin position="87"/>
        <end position="109"/>
    </location>
</feature>
<feature type="transmembrane region" description="Helical" evidence="4">
    <location>
        <begin position="6"/>
        <end position="29"/>
    </location>
</feature>
<dbReference type="InterPro" id="IPR036615">
    <property type="entry name" value="Mur_ligase_C_dom_sf"/>
</dbReference>
<dbReference type="InterPro" id="IPR004101">
    <property type="entry name" value="Mur_ligase_C"/>
</dbReference>
<feature type="domain" description="Mur ligase C-terminal" evidence="5">
    <location>
        <begin position="340"/>
        <end position="448"/>
    </location>
</feature>
<reference evidence="7 8" key="1">
    <citation type="journal article" date="2016" name="Nat. Commun.">
        <title>Thousands of microbial genomes shed light on interconnected biogeochemical processes in an aquifer system.</title>
        <authorList>
            <person name="Anantharaman K."/>
            <person name="Brown C.T."/>
            <person name="Hug L.A."/>
            <person name="Sharon I."/>
            <person name="Castelle C.J."/>
            <person name="Probst A.J."/>
            <person name="Thomas B.C."/>
            <person name="Singh A."/>
            <person name="Wilkins M.J."/>
            <person name="Karaoz U."/>
            <person name="Brodie E.L."/>
            <person name="Williams K.H."/>
            <person name="Hubbard S.S."/>
            <person name="Banfield J.F."/>
        </authorList>
    </citation>
    <scope>NUCLEOTIDE SEQUENCE [LARGE SCALE GENOMIC DNA]</scope>
</reference>
<dbReference type="InterPro" id="IPR051046">
    <property type="entry name" value="MurCDEF_CellWall_CoF430Synth"/>
</dbReference>
<dbReference type="PANTHER" id="PTHR43024">
    <property type="entry name" value="UDP-N-ACETYLMURAMOYL-TRIPEPTIDE--D-ALANYL-D-ALANINE LIGASE"/>
    <property type="match status" value="1"/>
</dbReference>
<dbReference type="SUPFAM" id="SSF53244">
    <property type="entry name" value="MurD-like peptide ligases, peptide-binding domain"/>
    <property type="match status" value="1"/>
</dbReference>
<evidence type="ECO:0000259" key="6">
    <source>
        <dbReference type="Pfam" id="PF08245"/>
    </source>
</evidence>
<gene>
    <name evidence="7" type="ORF">A2875_04755</name>
</gene>
<comment type="caution">
    <text evidence="7">The sequence shown here is derived from an EMBL/GenBank/DDBJ whole genome shotgun (WGS) entry which is preliminary data.</text>
</comment>
<evidence type="ECO:0000313" key="8">
    <source>
        <dbReference type="Proteomes" id="UP000177416"/>
    </source>
</evidence>
<dbReference type="EMBL" id="MFJJ01000030">
    <property type="protein sequence ID" value="OGG13870.1"/>
    <property type="molecule type" value="Genomic_DNA"/>
</dbReference>
<evidence type="ECO:0000256" key="2">
    <source>
        <dbReference type="ARBA" id="ARBA00022741"/>
    </source>
</evidence>
<protein>
    <recommendedName>
        <fullName evidence="9">Mur ligase central domain-containing protein</fullName>
    </recommendedName>
</protein>
<dbReference type="Gene3D" id="3.90.190.20">
    <property type="entry name" value="Mur ligase, C-terminal domain"/>
    <property type="match status" value="1"/>
</dbReference>
<dbReference type="PANTHER" id="PTHR43024:SF1">
    <property type="entry name" value="UDP-N-ACETYLMURAMOYL-TRIPEPTIDE--D-ALANYL-D-ALANINE LIGASE"/>
    <property type="match status" value="1"/>
</dbReference>
<evidence type="ECO:0000256" key="1">
    <source>
        <dbReference type="ARBA" id="ARBA00022598"/>
    </source>
</evidence>
<dbReference type="Pfam" id="PF02875">
    <property type="entry name" value="Mur_ligase_C"/>
    <property type="match status" value="1"/>
</dbReference>
<dbReference type="GO" id="GO:0016881">
    <property type="term" value="F:acid-amino acid ligase activity"/>
    <property type="evidence" value="ECO:0007669"/>
    <property type="project" value="InterPro"/>
</dbReference>
<evidence type="ECO:0000256" key="4">
    <source>
        <dbReference type="SAM" id="Phobius"/>
    </source>
</evidence>
<keyword evidence="4" id="KW-0812">Transmembrane</keyword>
<sequence length="458" mass="51912">MIFLITVLGVAWIFRIIHNIVAFIQLWWVKEWRFDRMRIHLRTDQGKKLYFLPYRGLKISPKTILFCIMTFISELLIYFALPFHPLWRLFILDLLSFPLIGLFVFIVSIPQYFYHQWIIGKATEKIRAHKNLFVIGITGSYGKTSTKEYLATILSSKFNALKTEKSQNSLIGIAEVILRKLQSEHEIFVVEMGAYKRGEIAEMVRMVRPQIGIITAINEQHQDLFGSIENTMKAKYELLAGLTGKRIAVMNNDNAYVKTMIGWAKKDKLDVREVQITSIVQKPEGISFRLNSIRVYAPVVGIHQAHNISLAITTAVAAGMSLADAAKTVEKITPIDRMMKPIEGINGSTFIDDTFNNNPDAAMAALDYLATTKGKKILVFQPMIELGAYAQSVHARVGKRAAEVCDAIILTNKNYLKFFPGNVYEPKEASEYIRKIVVSGDTVLFKGKEALKILNELV</sequence>
<evidence type="ECO:0000256" key="3">
    <source>
        <dbReference type="ARBA" id="ARBA00022840"/>
    </source>
</evidence>
<keyword evidence="1" id="KW-0436">Ligase</keyword>
<feature type="domain" description="Mur ligase central" evidence="6">
    <location>
        <begin position="137"/>
        <end position="314"/>
    </location>
</feature>
<dbReference type="SUPFAM" id="SSF53623">
    <property type="entry name" value="MurD-like peptide ligases, catalytic domain"/>
    <property type="match status" value="1"/>
</dbReference>
<dbReference type="AlphaFoldDB" id="A0A1F5ZMZ5"/>
<dbReference type="Gene3D" id="3.40.1190.10">
    <property type="entry name" value="Mur-like, catalytic domain"/>
    <property type="match status" value="1"/>
</dbReference>
<accession>A0A1F5ZMZ5</accession>
<evidence type="ECO:0000313" key="7">
    <source>
        <dbReference type="EMBL" id="OGG13870.1"/>
    </source>
</evidence>
<keyword evidence="4" id="KW-0472">Membrane</keyword>
<keyword evidence="4" id="KW-1133">Transmembrane helix</keyword>
<dbReference type="InterPro" id="IPR013221">
    <property type="entry name" value="Mur_ligase_cen"/>
</dbReference>
<dbReference type="Proteomes" id="UP000177416">
    <property type="component" value="Unassembled WGS sequence"/>
</dbReference>
<evidence type="ECO:0008006" key="9">
    <source>
        <dbReference type="Google" id="ProtNLM"/>
    </source>
</evidence>
<dbReference type="Pfam" id="PF08245">
    <property type="entry name" value="Mur_ligase_M"/>
    <property type="match status" value="1"/>
</dbReference>
<dbReference type="GO" id="GO:0005524">
    <property type="term" value="F:ATP binding"/>
    <property type="evidence" value="ECO:0007669"/>
    <property type="project" value="UniProtKB-KW"/>
</dbReference>
<name>A0A1F5ZMZ5_9BACT</name>
<keyword evidence="3" id="KW-0067">ATP-binding</keyword>
<organism evidence="7 8">
    <name type="scientific">Candidatus Gottesmanbacteria bacterium RIFCSPHIGHO2_01_FULL_46_14</name>
    <dbReference type="NCBI Taxonomy" id="1798380"/>
    <lineage>
        <taxon>Bacteria</taxon>
        <taxon>Candidatus Gottesmaniibacteriota</taxon>
    </lineage>
</organism>
<feature type="transmembrane region" description="Helical" evidence="4">
    <location>
        <begin position="63"/>
        <end position="81"/>
    </location>
</feature>
<dbReference type="InterPro" id="IPR036565">
    <property type="entry name" value="Mur-like_cat_sf"/>
</dbReference>